<dbReference type="AlphaFoldDB" id="A0A5C1I746"/>
<dbReference type="SUPFAM" id="SSF51445">
    <property type="entry name" value="(Trans)glycosidases"/>
    <property type="match status" value="1"/>
</dbReference>
<comment type="subunit">
    <text evidence="2">Monomer.</text>
</comment>
<gene>
    <name evidence="10" type="ORF">DEO27_025390</name>
</gene>
<dbReference type="InterPro" id="IPR029486">
    <property type="entry name" value="GH97_N"/>
</dbReference>
<evidence type="ECO:0000313" key="10">
    <source>
        <dbReference type="EMBL" id="QEM13200.1"/>
    </source>
</evidence>
<evidence type="ECO:0000256" key="4">
    <source>
        <dbReference type="ARBA" id="ARBA00022837"/>
    </source>
</evidence>
<keyword evidence="4" id="KW-0106">Calcium</keyword>
<evidence type="ECO:0000256" key="3">
    <source>
        <dbReference type="ARBA" id="ARBA00022801"/>
    </source>
</evidence>
<dbReference type="PANTHER" id="PTHR35803">
    <property type="entry name" value="GLUCAN 1,4-ALPHA-GLUCOSIDASE SUSB-RELATED"/>
    <property type="match status" value="1"/>
</dbReference>
<dbReference type="GO" id="GO:0016798">
    <property type="term" value="F:hydrolase activity, acting on glycosyl bonds"/>
    <property type="evidence" value="ECO:0007669"/>
    <property type="project" value="UniProtKB-KW"/>
</dbReference>
<dbReference type="Gene3D" id="3.20.20.70">
    <property type="entry name" value="Aldolase class I"/>
    <property type="match status" value="1"/>
</dbReference>
<dbReference type="InterPro" id="IPR019563">
    <property type="entry name" value="GH97_catalytic"/>
</dbReference>
<evidence type="ECO:0000256" key="1">
    <source>
        <dbReference type="ARBA" id="ARBA00001913"/>
    </source>
</evidence>
<dbReference type="InterPro" id="IPR017853">
    <property type="entry name" value="GH"/>
</dbReference>
<evidence type="ECO:0000256" key="5">
    <source>
        <dbReference type="ARBA" id="ARBA00023295"/>
    </source>
</evidence>
<feature type="domain" description="Glycosyl-hydrolase 97 catalytic" evidence="7">
    <location>
        <begin position="310"/>
        <end position="462"/>
    </location>
</feature>
<sequence length="659" mass="74449">MKIKLLFALFLCFFVSISIAQTTKNYHIKSPDGKIDLSVATGDKITWSVKHEDTEIIMPSDISMTLQGGEVLGKSPMVKNTKATSIDQYFNTPIYKKDKVHDQYNQLIINLKGDYSLIFRAYNDGVAYRFNTQKKGNITIMNEEANFNFKDDDKAYLPFVNDYRNKDKWTTSFEALYSKLKLSEVTKDSLAFLPVLVDVGSSKKAAILEADLQDYPGMYLTGNEQSLQGAFAKYPTVETTGGYANMNYVVDGRADYIAKIKGTRSFPWRVVIISTDDKQLVNNDIVQKISEPSRVKDVSWIKPGKVAWDWWNDWNITHVDFKAGINNPTYKYYIDFASANKVEYVVLDEGWSNIVDLNQISPDINLQELIDYAKQKNVGLILWTSWYALTRQTDAAMAKFSKMGVKGFKIDFIDRDDQKMVSSLYEIAQKASDNHLIVDYHGMYKPSGIQRTFPNILNFEGVKGLENVKWGVKDHPVYDVSIPFIRMLSGPMDYTPGAMRNASKANFRPVNGNPISQGTRCHQLAMYTIFEAPLQMMADNPTAYQKEQESTDFIAAVPTTFDETVALTGKVGEYVAIARRKSSTWHIGAMTNWDARELAIDLSFLGEGTYKAVIFEDGINADRDGTDYKRTVVNLTSKDKLNIKLASGGGWAARLEKVN</sequence>
<keyword evidence="3 10" id="KW-0378">Hydrolase</keyword>
<dbReference type="Gene3D" id="2.60.40.1180">
    <property type="entry name" value="Golgi alpha-mannosidase II"/>
    <property type="match status" value="1"/>
</dbReference>
<keyword evidence="5" id="KW-0326">Glycosidase</keyword>
<evidence type="ECO:0000259" key="7">
    <source>
        <dbReference type="Pfam" id="PF10566"/>
    </source>
</evidence>
<dbReference type="EMBL" id="CP043450">
    <property type="protein sequence ID" value="QEM13200.1"/>
    <property type="molecule type" value="Genomic_DNA"/>
</dbReference>
<dbReference type="Gene3D" id="2.70.98.10">
    <property type="match status" value="1"/>
</dbReference>
<feature type="signal peptide" evidence="6">
    <location>
        <begin position="1"/>
        <end position="20"/>
    </location>
</feature>
<accession>A0A5C1I746</accession>
<keyword evidence="6" id="KW-0732">Signal</keyword>
<proteinExistence type="predicted"/>
<dbReference type="KEGG" id="mrub:DEO27_025390"/>
<dbReference type="InterPro" id="IPR029483">
    <property type="entry name" value="GH97_C"/>
</dbReference>
<reference evidence="10" key="1">
    <citation type="submission" date="2019-08" db="EMBL/GenBank/DDBJ databases">
        <title>Comparative genome analysis confer to the adaptation heavy metal polluted environment.</title>
        <authorList>
            <person name="Li Y."/>
        </authorList>
    </citation>
    <scope>NUCLEOTIDE SEQUENCE [LARGE SCALE GENOMIC DNA]</scope>
    <source>
        <strain evidence="10">P1</strain>
    </source>
</reference>
<name>A0A5C1I746_9SPHI</name>
<dbReference type="Pfam" id="PF14509">
    <property type="entry name" value="GH97_C"/>
    <property type="match status" value="1"/>
</dbReference>
<dbReference type="Proteomes" id="UP000251402">
    <property type="component" value="Chromosome"/>
</dbReference>
<feature type="domain" description="Glycosyl-hydrolase 97 N-terminal" evidence="8">
    <location>
        <begin position="28"/>
        <end position="292"/>
    </location>
</feature>
<evidence type="ECO:0000259" key="9">
    <source>
        <dbReference type="Pfam" id="PF14509"/>
    </source>
</evidence>
<dbReference type="InterPro" id="IPR013785">
    <property type="entry name" value="Aldolase_TIM"/>
</dbReference>
<dbReference type="Pfam" id="PF14508">
    <property type="entry name" value="GH97_N"/>
    <property type="match status" value="1"/>
</dbReference>
<dbReference type="RefSeq" id="WP_112576070.1">
    <property type="nucleotide sequence ID" value="NZ_CP043450.1"/>
</dbReference>
<evidence type="ECO:0000259" key="8">
    <source>
        <dbReference type="Pfam" id="PF14508"/>
    </source>
</evidence>
<feature type="chain" id="PRO_5022716703" evidence="6">
    <location>
        <begin position="21"/>
        <end position="659"/>
    </location>
</feature>
<dbReference type="Pfam" id="PF10566">
    <property type="entry name" value="Glyco_hydro_97"/>
    <property type="match status" value="1"/>
</dbReference>
<comment type="cofactor">
    <cofactor evidence="1">
        <name>Ca(2+)</name>
        <dbReference type="ChEBI" id="CHEBI:29108"/>
    </cofactor>
</comment>
<dbReference type="InterPro" id="IPR013780">
    <property type="entry name" value="Glyco_hydro_b"/>
</dbReference>
<dbReference type="InterPro" id="IPR014718">
    <property type="entry name" value="GH-type_carb-bd"/>
</dbReference>
<dbReference type="PANTHER" id="PTHR35803:SF2">
    <property type="entry name" value="RETAINING ALPHA-GALACTOSIDASE"/>
    <property type="match status" value="1"/>
</dbReference>
<dbReference type="GO" id="GO:0030246">
    <property type="term" value="F:carbohydrate binding"/>
    <property type="evidence" value="ECO:0007669"/>
    <property type="project" value="InterPro"/>
</dbReference>
<feature type="domain" description="Glycosyl-hydrolase 97 C-terminal oligomerisation" evidence="9">
    <location>
        <begin position="560"/>
        <end position="655"/>
    </location>
</feature>
<organism evidence="10 11">
    <name type="scientific">Mucilaginibacter rubeus</name>
    <dbReference type="NCBI Taxonomy" id="2027860"/>
    <lineage>
        <taxon>Bacteria</taxon>
        <taxon>Pseudomonadati</taxon>
        <taxon>Bacteroidota</taxon>
        <taxon>Sphingobacteriia</taxon>
        <taxon>Sphingobacteriales</taxon>
        <taxon>Sphingobacteriaceae</taxon>
        <taxon>Mucilaginibacter</taxon>
    </lineage>
</organism>
<dbReference type="InterPro" id="IPR052720">
    <property type="entry name" value="Glycosyl_hydrolase_97"/>
</dbReference>
<protein>
    <submittedName>
        <fullName evidence="10">Glycoside hydrolase family 97 protein</fullName>
    </submittedName>
</protein>
<evidence type="ECO:0000256" key="2">
    <source>
        <dbReference type="ARBA" id="ARBA00011245"/>
    </source>
</evidence>
<evidence type="ECO:0000256" key="6">
    <source>
        <dbReference type="SAM" id="SignalP"/>
    </source>
</evidence>
<evidence type="ECO:0000313" key="11">
    <source>
        <dbReference type="Proteomes" id="UP000251402"/>
    </source>
</evidence>
<dbReference type="OrthoDB" id="57532at2"/>
<keyword evidence="11" id="KW-1185">Reference proteome</keyword>